<keyword evidence="10 12" id="KW-0472">Membrane</keyword>
<feature type="domain" description="ABC3 transporter permease C-terminal" evidence="14">
    <location>
        <begin position="178"/>
        <end position="291"/>
    </location>
</feature>
<evidence type="ECO:0000259" key="14">
    <source>
        <dbReference type="Pfam" id="PF02687"/>
    </source>
</evidence>
<dbReference type="EMBL" id="FOGQ01000020">
    <property type="protein sequence ID" value="SES31806.1"/>
    <property type="molecule type" value="Genomic_DNA"/>
</dbReference>
<sequence length="300" mass="32557">MNVSFIFREAFRGLGRNITMSIALVITTAISLALVGTGILLSQVTSDTKEMYLDRVEVMIELDEEISATDKDCSSAACMEVRDTLQADAGVESVTFRSREQSYDRFVELFGETDPILVEETSPDALPAALHVRLEDPTNSTPLDAVRDMPQVALVVDQAEGVRTAADNLDSFRNATFVVAALQALAAIFLIGNMVQLAAYHRRDEMGIMRMVGASRWFTNAPFVLEAALSVLIGGIVATLGVWLGKTQIVDPMLSEIYSSQLIAKLPDSAVWSVMPLVAVVGVIAAGIVAQITLRLYVRK</sequence>
<organism evidence="16 17">
    <name type="scientific">Corynebacterium cystitidis DSM 20524</name>
    <dbReference type="NCBI Taxonomy" id="1121357"/>
    <lineage>
        <taxon>Bacteria</taxon>
        <taxon>Bacillati</taxon>
        <taxon>Actinomycetota</taxon>
        <taxon>Actinomycetes</taxon>
        <taxon>Mycobacteriales</taxon>
        <taxon>Corynebacteriaceae</taxon>
        <taxon>Corynebacterium</taxon>
    </lineage>
</organism>
<dbReference type="InterPro" id="IPR004513">
    <property type="entry name" value="FtsX"/>
</dbReference>
<evidence type="ECO:0000256" key="8">
    <source>
        <dbReference type="ARBA" id="ARBA00022692"/>
    </source>
</evidence>
<gene>
    <name evidence="16" type="ORF">SAMN05661109_02675</name>
</gene>
<comment type="subcellular location">
    <subcellularLocation>
        <location evidence="2">Cell membrane</location>
        <topology evidence="2">Multi-pass membrane protein</topology>
    </subcellularLocation>
</comment>
<dbReference type="InterPro" id="IPR003838">
    <property type="entry name" value="ABC3_permease_C"/>
</dbReference>
<accession>A0A1H9WCZ4</accession>
<proteinExistence type="inferred from homology"/>
<protein>
    <recommendedName>
        <fullName evidence="5 12">Cell division protein FtsX</fullName>
    </recommendedName>
</protein>
<reference evidence="17" key="1">
    <citation type="submission" date="2016-10" db="EMBL/GenBank/DDBJ databases">
        <authorList>
            <person name="Varghese N."/>
            <person name="Submissions S."/>
        </authorList>
    </citation>
    <scope>NUCLEOTIDE SEQUENCE [LARGE SCALE GENOMIC DNA]</scope>
    <source>
        <strain evidence="17">DSM 20524</strain>
    </source>
</reference>
<evidence type="ECO:0000256" key="2">
    <source>
        <dbReference type="ARBA" id="ARBA00004651"/>
    </source>
</evidence>
<evidence type="ECO:0000256" key="1">
    <source>
        <dbReference type="ARBA" id="ARBA00003552"/>
    </source>
</evidence>
<evidence type="ECO:0000256" key="7">
    <source>
        <dbReference type="ARBA" id="ARBA00022618"/>
    </source>
</evidence>
<dbReference type="AlphaFoldDB" id="A0A1H9WCZ4"/>
<evidence type="ECO:0000256" key="5">
    <source>
        <dbReference type="ARBA" id="ARBA00021907"/>
    </source>
</evidence>
<keyword evidence="17" id="KW-1185">Reference proteome</keyword>
<dbReference type="Pfam" id="PF02687">
    <property type="entry name" value="FtsX"/>
    <property type="match status" value="1"/>
</dbReference>
<feature type="transmembrane region" description="Helical" evidence="13">
    <location>
        <begin position="177"/>
        <end position="200"/>
    </location>
</feature>
<dbReference type="NCBIfam" id="NF038346">
    <property type="entry name" value="FtsX_actino"/>
    <property type="match status" value="1"/>
</dbReference>
<dbReference type="GO" id="GO:0051301">
    <property type="term" value="P:cell division"/>
    <property type="evidence" value="ECO:0007669"/>
    <property type="project" value="UniProtKB-KW"/>
</dbReference>
<evidence type="ECO:0000313" key="17">
    <source>
        <dbReference type="Proteomes" id="UP000198929"/>
    </source>
</evidence>
<feature type="transmembrane region" description="Helical" evidence="13">
    <location>
        <begin position="221"/>
        <end position="244"/>
    </location>
</feature>
<keyword evidence="8 13" id="KW-0812">Transmembrane</keyword>
<evidence type="ECO:0000256" key="9">
    <source>
        <dbReference type="ARBA" id="ARBA00022989"/>
    </source>
</evidence>
<evidence type="ECO:0000256" key="3">
    <source>
        <dbReference type="ARBA" id="ARBA00007379"/>
    </source>
</evidence>
<evidence type="ECO:0000256" key="12">
    <source>
        <dbReference type="PIRNR" id="PIRNR003097"/>
    </source>
</evidence>
<dbReference type="GO" id="GO:0005886">
    <property type="term" value="C:plasma membrane"/>
    <property type="evidence" value="ECO:0007669"/>
    <property type="project" value="UniProtKB-SubCell"/>
</dbReference>
<keyword evidence="9 13" id="KW-1133">Transmembrane helix</keyword>
<feature type="transmembrane region" description="Helical" evidence="13">
    <location>
        <begin position="274"/>
        <end position="298"/>
    </location>
</feature>
<name>A0A1H9WCZ4_9CORY</name>
<feature type="domain" description="FtsX extracellular" evidence="15">
    <location>
        <begin position="57"/>
        <end position="155"/>
    </location>
</feature>
<dbReference type="RefSeq" id="WP_092260936.1">
    <property type="nucleotide sequence ID" value="NZ_CP047199.1"/>
</dbReference>
<dbReference type="Gene3D" id="3.30.70.3040">
    <property type="match status" value="1"/>
</dbReference>
<evidence type="ECO:0000256" key="4">
    <source>
        <dbReference type="ARBA" id="ARBA00011160"/>
    </source>
</evidence>
<keyword evidence="6 12" id="KW-1003">Cell membrane</keyword>
<comment type="subunit">
    <text evidence="4">Forms a membrane-associated complex with FtsE.</text>
</comment>
<dbReference type="PIRSF" id="PIRSF003097">
    <property type="entry name" value="FtsX"/>
    <property type="match status" value="1"/>
</dbReference>
<comment type="function">
    <text evidence="1">Part of the ABC transporter FtsEX involved in cellular division.</text>
</comment>
<feature type="transmembrane region" description="Helical" evidence="13">
    <location>
        <begin position="21"/>
        <end position="41"/>
    </location>
</feature>
<dbReference type="STRING" id="1121357.SAMN05661109_02675"/>
<keyword evidence="7 12" id="KW-0132">Cell division</keyword>
<evidence type="ECO:0000313" key="16">
    <source>
        <dbReference type="EMBL" id="SES31806.1"/>
    </source>
</evidence>
<keyword evidence="11 12" id="KW-0131">Cell cycle</keyword>
<evidence type="ECO:0000256" key="10">
    <source>
        <dbReference type="ARBA" id="ARBA00023136"/>
    </source>
</evidence>
<evidence type="ECO:0000256" key="11">
    <source>
        <dbReference type="ARBA" id="ARBA00023306"/>
    </source>
</evidence>
<dbReference type="PANTHER" id="PTHR47755:SF1">
    <property type="entry name" value="CELL DIVISION PROTEIN FTSX"/>
    <property type="match status" value="1"/>
</dbReference>
<evidence type="ECO:0000259" key="15">
    <source>
        <dbReference type="Pfam" id="PF18075"/>
    </source>
</evidence>
<dbReference type="InterPro" id="IPR047929">
    <property type="entry name" value="FtsX_actino"/>
</dbReference>
<dbReference type="PANTHER" id="PTHR47755">
    <property type="entry name" value="CELL DIVISION PROTEIN FTSX"/>
    <property type="match status" value="1"/>
</dbReference>
<dbReference type="Proteomes" id="UP000198929">
    <property type="component" value="Unassembled WGS sequence"/>
</dbReference>
<comment type="similarity">
    <text evidence="3 12">Belongs to the ABC-4 integral membrane protein family. FtsX subfamily.</text>
</comment>
<dbReference type="Pfam" id="PF18075">
    <property type="entry name" value="FtsX_ECD"/>
    <property type="match status" value="1"/>
</dbReference>
<dbReference type="InterPro" id="IPR040690">
    <property type="entry name" value="FtsX_ECD"/>
</dbReference>
<evidence type="ECO:0000256" key="6">
    <source>
        <dbReference type="ARBA" id="ARBA00022475"/>
    </source>
</evidence>
<evidence type="ECO:0000256" key="13">
    <source>
        <dbReference type="SAM" id="Phobius"/>
    </source>
</evidence>